<dbReference type="Pfam" id="PF05899">
    <property type="entry name" value="Cupin_3"/>
    <property type="match status" value="1"/>
</dbReference>
<accession>A0ABP8PCW1</accession>
<reference evidence="3" key="1">
    <citation type="journal article" date="2019" name="Int. J. Syst. Evol. Microbiol.">
        <title>The Global Catalogue of Microorganisms (GCM) 10K type strain sequencing project: providing services to taxonomists for standard genome sequencing and annotation.</title>
        <authorList>
            <consortium name="The Broad Institute Genomics Platform"/>
            <consortium name="The Broad Institute Genome Sequencing Center for Infectious Disease"/>
            <person name="Wu L."/>
            <person name="Ma J."/>
        </authorList>
    </citation>
    <scope>NUCLEOTIDE SEQUENCE [LARGE SCALE GENOMIC DNA]</scope>
    <source>
        <strain evidence="3">JCM 17839</strain>
    </source>
</reference>
<dbReference type="SUPFAM" id="SSF51182">
    <property type="entry name" value="RmlC-like cupins"/>
    <property type="match status" value="1"/>
</dbReference>
<sequence length="111" mass="12246">MSDFTSNSSFDRSAAEPFEVGTVQWTRRPGEGDREALASGFWFITPEETPGPMRVVGHADETVYIIEGHLRVEPENGDAFELTPGSVATFNKDTAALWTVLAPTVEFFVYS</sequence>
<organism evidence="2 3">
    <name type="scientific">Microbacterium panaciterrae</name>
    <dbReference type="NCBI Taxonomy" id="985759"/>
    <lineage>
        <taxon>Bacteria</taxon>
        <taxon>Bacillati</taxon>
        <taxon>Actinomycetota</taxon>
        <taxon>Actinomycetes</taxon>
        <taxon>Micrococcales</taxon>
        <taxon>Microbacteriaceae</taxon>
        <taxon>Microbacterium</taxon>
    </lineage>
</organism>
<protein>
    <recommendedName>
        <fullName evidence="1">(S)-ureidoglycine aminohydrolase cupin domain-containing protein</fullName>
    </recommendedName>
</protein>
<dbReference type="Proteomes" id="UP001500731">
    <property type="component" value="Unassembled WGS sequence"/>
</dbReference>
<evidence type="ECO:0000313" key="3">
    <source>
        <dbReference type="Proteomes" id="UP001500731"/>
    </source>
</evidence>
<evidence type="ECO:0000313" key="2">
    <source>
        <dbReference type="EMBL" id="GAA4484144.1"/>
    </source>
</evidence>
<dbReference type="EMBL" id="BAABGP010000010">
    <property type="protein sequence ID" value="GAA4484144.1"/>
    <property type="molecule type" value="Genomic_DNA"/>
</dbReference>
<dbReference type="InterPro" id="IPR008579">
    <property type="entry name" value="UGlyAH_Cupin_dom"/>
</dbReference>
<gene>
    <name evidence="2" type="ORF">GCM10023171_16680</name>
</gene>
<proteinExistence type="predicted"/>
<dbReference type="Gene3D" id="2.60.120.10">
    <property type="entry name" value="Jelly Rolls"/>
    <property type="match status" value="1"/>
</dbReference>
<evidence type="ECO:0000259" key="1">
    <source>
        <dbReference type="Pfam" id="PF05899"/>
    </source>
</evidence>
<dbReference type="InterPro" id="IPR011051">
    <property type="entry name" value="RmlC_Cupin_sf"/>
</dbReference>
<dbReference type="InterPro" id="IPR014710">
    <property type="entry name" value="RmlC-like_jellyroll"/>
</dbReference>
<comment type="caution">
    <text evidence="2">The sequence shown here is derived from an EMBL/GenBank/DDBJ whole genome shotgun (WGS) entry which is preliminary data.</text>
</comment>
<keyword evidence="3" id="KW-1185">Reference proteome</keyword>
<name>A0ABP8PCW1_9MICO</name>
<feature type="domain" description="(S)-ureidoglycine aminohydrolase cupin" evidence="1">
    <location>
        <begin position="47"/>
        <end position="105"/>
    </location>
</feature>